<evidence type="ECO:0000313" key="1">
    <source>
        <dbReference type="EMBL" id="MBB5155583.1"/>
    </source>
</evidence>
<sequence>MTEPVRAAAKTTAGLAATSEAMQGIISASNNGRFRVAPDAGNELIRIFEDFQNTALRTIRSDMYTLKTRTPLGDSPAGQAIADFNAEVAAGCDGRSYEELITKLQEQVPQVVEAIRKGIEDYQDVDEGNATDIGAQD</sequence>
<dbReference type="EMBL" id="JACHIW010000001">
    <property type="protein sequence ID" value="MBB5155583.1"/>
    <property type="molecule type" value="Genomic_DNA"/>
</dbReference>
<reference evidence="1 2" key="1">
    <citation type="submission" date="2020-08" db="EMBL/GenBank/DDBJ databases">
        <title>Sequencing the genomes of 1000 actinobacteria strains.</title>
        <authorList>
            <person name="Klenk H.-P."/>
        </authorList>
    </citation>
    <scope>NUCLEOTIDE SEQUENCE [LARGE SCALE GENOMIC DNA]</scope>
    <source>
        <strain evidence="1 2">DSM 45584</strain>
    </source>
</reference>
<organism evidence="1 2">
    <name type="scientific">Saccharopolyspora phatthalungensis</name>
    <dbReference type="NCBI Taxonomy" id="664693"/>
    <lineage>
        <taxon>Bacteria</taxon>
        <taxon>Bacillati</taxon>
        <taxon>Actinomycetota</taxon>
        <taxon>Actinomycetes</taxon>
        <taxon>Pseudonocardiales</taxon>
        <taxon>Pseudonocardiaceae</taxon>
        <taxon>Saccharopolyspora</taxon>
    </lineage>
</organism>
<dbReference type="AlphaFoldDB" id="A0A840QEV8"/>
<keyword evidence="2" id="KW-1185">Reference proteome</keyword>
<gene>
    <name evidence="1" type="ORF">BJ970_003117</name>
</gene>
<accession>A0A840QEV8</accession>
<name>A0A840QEV8_9PSEU</name>
<protein>
    <recommendedName>
        <fullName evidence="3">PE domain-containing protein</fullName>
    </recommendedName>
</protein>
<dbReference type="Proteomes" id="UP000584374">
    <property type="component" value="Unassembled WGS sequence"/>
</dbReference>
<evidence type="ECO:0008006" key="3">
    <source>
        <dbReference type="Google" id="ProtNLM"/>
    </source>
</evidence>
<comment type="caution">
    <text evidence="1">The sequence shown here is derived from an EMBL/GenBank/DDBJ whole genome shotgun (WGS) entry which is preliminary data.</text>
</comment>
<proteinExistence type="predicted"/>
<dbReference type="RefSeq" id="WP_184726897.1">
    <property type="nucleotide sequence ID" value="NZ_JACHIW010000001.1"/>
</dbReference>
<evidence type="ECO:0000313" key="2">
    <source>
        <dbReference type="Proteomes" id="UP000584374"/>
    </source>
</evidence>